<dbReference type="OMA" id="TCRVIKL"/>
<evidence type="ECO:0000313" key="2">
    <source>
        <dbReference type="EMBL" id="UMM31783.1"/>
    </source>
</evidence>
<keyword evidence="4" id="KW-1185">Reference proteome</keyword>
<dbReference type="AlphaFoldDB" id="A0AAE9F0J3"/>
<dbReference type="Proteomes" id="UP000829354">
    <property type="component" value="Chromosome V"/>
</dbReference>
<dbReference type="EMBL" id="CP090895">
    <property type="protein sequence ID" value="ULT86031.1"/>
    <property type="molecule type" value="Genomic_DNA"/>
</dbReference>
<dbReference type="EMBL" id="CP092624">
    <property type="protein sequence ID" value="UMM31783.1"/>
    <property type="molecule type" value="Genomic_DNA"/>
</dbReference>
<accession>A0AAE9F0J3</accession>
<reference evidence="1 3" key="1">
    <citation type="submission" date="2022-02" db="EMBL/GenBank/DDBJ databases">
        <title>Chromosome-level reference genomes for two strains of Caenorhabditis briggsae: an improved platform for comparative genomics.</title>
        <authorList>
            <person name="Stevens L."/>
            <person name="Andersen E.C."/>
        </authorList>
    </citation>
    <scope>NUCLEOTIDE SEQUENCE [LARGE SCALE GENOMIC DNA]</scope>
    <source>
        <strain evidence="1">QX1410_ONT</strain>
        <tissue evidence="1">Whole-organism</tissue>
    </source>
</reference>
<evidence type="ECO:0000313" key="1">
    <source>
        <dbReference type="EMBL" id="ULT86031.1"/>
    </source>
</evidence>
<proteinExistence type="predicted"/>
<reference evidence="2 4" key="2">
    <citation type="submission" date="2022-04" db="EMBL/GenBank/DDBJ databases">
        <title>Chromosome-level reference genomes for two strains of Caenorhabditis briggsae: an improved platform for comparative genomics.</title>
        <authorList>
            <person name="Stevens L."/>
            <person name="Andersen E."/>
        </authorList>
    </citation>
    <scope>NUCLEOTIDE SEQUENCE [LARGE SCALE GENOMIC DNA]</scope>
    <source>
        <strain evidence="2">VX34</strain>
        <tissue evidence="2">Whole-organism</tissue>
    </source>
</reference>
<organism evidence="2 4">
    <name type="scientific">Caenorhabditis briggsae</name>
    <dbReference type="NCBI Taxonomy" id="6238"/>
    <lineage>
        <taxon>Eukaryota</taxon>
        <taxon>Metazoa</taxon>
        <taxon>Ecdysozoa</taxon>
        <taxon>Nematoda</taxon>
        <taxon>Chromadorea</taxon>
        <taxon>Rhabditida</taxon>
        <taxon>Rhabditina</taxon>
        <taxon>Rhabditomorpha</taxon>
        <taxon>Rhabditoidea</taxon>
        <taxon>Rhabditidae</taxon>
        <taxon>Peloderinae</taxon>
        <taxon>Caenorhabditis</taxon>
    </lineage>
</organism>
<dbReference type="Proteomes" id="UP000827892">
    <property type="component" value="Chromosome V"/>
</dbReference>
<protein>
    <submittedName>
        <fullName evidence="2">Uncharacterized protein</fullName>
    </submittedName>
</protein>
<gene>
    <name evidence="1" type="ORF">L3Y34_006014</name>
    <name evidence="2" type="ORF">L5515_005843</name>
</gene>
<name>A0AAE9F0J3_CAEBR</name>
<evidence type="ECO:0000313" key="3">
    <source>
        <dbReference type="Proteomes" id="UP000827892"/>
    </source>
</evidence>
<evidence type="ECO:0000313" key="4">
    <source>
        <dbReference type="Proteomes" id="UP000829354"/>
    </source>
</evidence>
<sequence length="96" mass="11145">MDNRSGKKPTTVVLEEMRIEEIETTDKKIKRTWSYVKKEALPKIPETEPSSLSAREKAESEVNLLKNNSYISRVSSPLAHRLKQQRIEKGERLHLN</sequence>